<dbReference type="GO" id="GO:0006749">
    <property type="term" value="P:glutathione metabolic process"/>
    <property type="evidence" value="ECO:0007669"/>
    <property type="project" value="InterPro"/>
</dbReference>
<keyword evidence="1" id="KW-0479">Metal-binding</keyword>
<accession>A0A0Q3I9W1</accession>
<dbReference type="InterPro" id="IPR036866">
    <property type="entry name" value="RibonucZ/Hydroxyglut_hydro"/>
</dbReference>
<dbReference type="GO" id="GO:0050313">
    <property type="term" value="F:sulfur dioxygenase activity"/>
    <property type="evidence" value="ECO:0007669"/>
    <property type="project" value="InterPro"/>
</dbReference>
<sequence length="290" mass="31351">MKPDVKTFYDKRSGTASHVVWCARSKACAVIDPVFDLDPASGHTSCKPIEMIASFVRERGLRLGWILDTHIHHDHISGASELKRLLGGTIAIGDRVGEVATAITDVYGLEPHHIQLDPFDKLLADGEHLPLGDFTVEALATPGHTIDHLSFVIGDAVFTGDTLFMPDSGTARCDFHRGSASALFQSIKRILDRADDVDLFACHDYGAAGRRAPAWHSTVGAQRSANIHIGNGTDESAFVILREKRDASLDMPALMLLSLPLNIRAGALPALSAHGRIMLSVPLNVPRNAM</sequence>
<feature type="domain" description="Metallo-beta-lactamase" evidence="2">
    <location>
        <begin position="14"/>
        <end position="203"/>
    </location>
</feature>
<dbReference type="GO" id="GO:0070813">
    <property type="term" value="P:hydrogen sulfide metabolic process"/>
    <property type="evidence" value="ECO:0007669"/>
    <property type="project" value="TreeGrafter"/>
</dbReference>
<dbReference type="SUPFAM" id="SSF56281">
    <property type="entry name" value="Metallo-hydrolase/oxidoreductase"/>
    <property type="match status" value="1"/>
</dbReference>
<protein>
    <recommendedName>
        <fullName evidence="2">Metallo-beta-lactamase domain-containing protein</fullName>
    </recommendedName>
</protein>
<dbReference type="AlphaFoldDB" id="A0A0Q3I9W1"/>
<evidence type="ECO:0000256" key="1">
    <source>
        <dbReference type="ARBA" id="ARBA00022723"/>
    </source>
</evidence>
<dbReference type="InterPro" id="IPR044528">
    <property type="entry name" value="POD-like_MBL-fold"/>
</dbReference>
<dbReference type="Proteomes" id="UP000051562">
    <property type="component" value="Unassembled WGS sequence"/>
</dbReference>
<evidence type="ECO:0000259" key="2">
    <source>
        <dbReference type="SMART" id="SM00849"/>
    </source>
</evidence>
<dbReference type="Gene3D" id="3.60.15.10">
    <property type="entry name" value="Ribonuclease Z/Hydroxyacylglutathione hydrolase-like"/>
    <property type="match status" value="1"/>
</dbReference>
<proteinExistence type="predicted"/>
<reference evidence="3 4" key="1">
    <citation type="submission" date="2015-10" db="EMBL/GenBank/DDBJ databases">
        <title>Draft genome of Bosea thiooxidans.</title>
        <authorList>
            <person name="Wang X."/>
        </authorList>
    </citation>
    <scope>NUCLEOTIDE SEQUENCE [LARGE SCALE GENOMIC DNA]</scope>
    <source>
        <strain evidence="3 4">CGMCC 9174</strain>
    </source>
</reference>
<gene>
    <name evidence="3" type="ORF">ARD30_09260</name>
</gene>
<organism evidence="3 4">
    <name type="scientific">Bosea thiooxidans</name>
    <dbReference type="NCBI Taxonomy" id="53254"/>
    <lineage>
        <taxon>Bacteria</taxon>
        <taxon>Pseudomonadati</taxon>
        <taxon>Pseudomonadota</taxon>
        <taxon>Alphaproteobacteria</taxon>
        <taxon>Hyphomicrobiales</taxon>
        <taxon>Boseaceae</taxon>
        <taxon>Bosea</taxon>
    </lineage>
</organism>
<name>A0A0Q3I9W1_9HYPH</name>
<evidence type="ECO:0000313" key="4">
    <source>
        <dbReference type="Proteomes" id="UP000051562"/>
    </source>
</evidence>
<dbReference type="CDD" id="cd07724">
    <property type="entry name" value="POD-like_MBL-fold"/>
    <property type="match status" value="1"/>
</dbReference>
<evidence type="ECO:0000313" key="3">
    <source>
        <dbReference type="EMBL" id="KQK31613.1"/>
    </source>
</evidence>
<dbReference type="RefSeq" id="WP_055727082.1">
    <property type="nucleotide sequence ID" value="NZ_LMAR01000019.1"/>
</dbReference>
<dbReference type="PANTHER" id="PTHR43084">
    <property type="entry name" value="PERSULFIDE DIOXYGENASE ETHE1"/>
    <property type="match status" value="1"/>
</dbReference>
<dbReference type="Pfam" id="PF00753">
    <property type="entry name" value="Lactamase_B"/>
    <property type="match status" value="1"/>
</dbReference>
<dbReference type="SMART" id="SM00849">
    <property type="entry name" value="Lactamase_B"/>
    <property type="match status" value="1"/>
</dbReference>
<dbReference type="PANTHER" id="PTHR43084:SF1">
    <property type="entry name" value="PERSULFIDE DIOXYGENASE ETHE1, MITOCHONDRIAL"/>
    <property type="match status" value="1"/>
</dbReference>
<keyword evidence="4" id="KW-1185">Reference proteome</keyword>
<dbReference type="EMBL" id="LMAR01000019">
    <property type="protein sequence ID" value="KQK31613.1"/>
    <property type="molecule type" value="Genomic_DNA"/>
</dbReference>
<dbReference type="GO" id="GO:0046872">
    <property type="term" value="F:metal ion binding"/>
    <property type="evidence" value="ECO:0007669"/>
    <property type="project" value="UniProtKB-KW"/>
</dbReference>
<comment type="caution">
    <text evidence="3">The sequence shown here is derived from an EMBL/GenBank/DDBJ whole genome shotgun (WGS) entry which is preliminary data.</text>
</comment>
<dbReference type="InterPro" id="IPR051682">
    <property type="entry name" value="Mito_Persulfide_Diox"/>
</dbReference>
<dbReference type="InterPro" id="IPR001279">
    <property type="entry name" value="Metallo-B-lactamas"/>
</dbReference>